<feature type="domain" description="DUF5753" evidence="1">
    <location>
        <begin position="3"/>
        <end position="141"/>
    </location>
</feature>
<protein>
    <recommendedName>
        <fullName evidence="1">DUF5753 domain-containing protein</fullName>
    </recommendedName>
</protein>
<dbReference type="EMBL" id="MSIF01000017">
    <property type="protein sequence ID" value="OLF07154.1"/>
    <property type="molecule type" value="Genomic_DNA"/>
</dbReference>
<dbReference type="Proteomes" id="UP000185696">
    <property type="component" value="Unassembled WGS sequence"/>
</dbReference>
<proteinExistence type="predicted"/>
<dbReference type="AlphaFoldDB" id="A0A7Z0WH99"/>
<name>A0A7Z0WH99_9PSEU</name>
<dbReference type="OrthoDB" id="4285266at2"/>
<evidence type="ECO:0000313" key="3">
    <source>
        <dbReference type="Proteomes" id="UP000185696"/>
    </source>
</evidence>
<reference evidence="2 3" key="1">
    <citation type="submission" date="2016-12" db="EMBL/GenBank/DDBJ databases">
        <title>The draft genome sequence of Actinophytocola xinjiangensis.</title>
        <authorList>
            <person name="Wang W."/>
            <person name="Yuan L."/>
        </authorList>
    </citation>
    <scope>NUCLEOTIDE SEQUENCE [LARGE SCALE GENOMIC DNA]</scope>
    <source>
        <strain evidence="2 3">CGMCC 4.4663</strain>
    </source>
</reference>
<evidence type="ECO:0000313" key="2">
    <source>
        <dbReference type="EMBL" id="OLF07154.1"/>
    </source>
</evidence>
<sequence>MTMDDRIKARLGRQQIYDKTDPPTVHFVLSESCLRRVWGGEAVMREQLDYLIKLSNRPNIMIQVMPFNAPPGRRSPIGTRFILLQIPSPGAAGPLELAYTEDDTEIRYLDDKKALAKREQAWTRMSTAALGFEESRAFMRQVARDFQ</sequence>
<gene>
    <name evidence="2" type="ORF">BLA60_28500</name>
</gene>
<keyword evidence="3" id="KW-1185">Reference proteome</keyword>
<organism evidence="2 3">
    <name type="scientific">Actinophytocola xinjiangensis</name>
    <dbReference type="NCBI Taxonomy" id="485602"/>
    <lineage>
        <taxon>Bacteria</taxon>
        <taxon>Bacillati</taxon>
        <taxon>Actinomycetota</taxon>
        <taxon>Actinomycetes</taxon>
        <taxon>Pseudonocardiales</taxon>
        <taxon>Pseudonocardiaceae</taxon>
    </lineage>
</organism>
<accession>A0A7Z0WH99</accession>
<comment type="caution">
    <text evidence="2">The sequence shown here is derived from an EMBL/GenBank/DDBJ whole genome shotgun (WGS) entry which is preliminary data.</text>
</comment>
<dbReference type="InterPro" id="IPR043917">
    <property type="entry name" value="DUF5753"/>
</dbReference>
<dbReference type="Pfam" id="PF19054">
    <property type="entry name" value="DUF5753"/>
    <property type="match status" value="1"/>
</dbReference>
<evidence type="ECO:0000259" key="1">
    <source>
        <dbReference type="Pfam" id="PF19054"/>
    </source>
</evidence>